<comment type="caution">
    <text evidence="3">The sequence shown here is derived from an EMBL/GenBank/DDBJ whole genome shotgun (WGS) entry which is preliminary data.</text>
</comment>
<name>A0ABT7L6V7_9BACI</name>
<dbReference type="RefSeq" id="WP_285932871.1">
    <property type="nucleotide sequence ID" value="NZ_JASTZU010000041.1"/>
</dbReference>
<feature type="compositionally biased region" description="Acidic residues" evidence="1">
    <location>
        <begin position="49"/>
        <end position="76"/>
    </location>
</feature>
<keyword evidence="2" id="KW-0812">Transmembrane</keyword>
<keyword evidence="2" id="KW-0472">Membrane</keyword>
<keyword evidence="2" id="KW-1133">Transmembrane helix</keyword>
<dbReference type="InterPro" id="IPR024232">
    <property type="entry name" value="SpoIIIAH"/>
</dbReference>
<feature type="transmembrane region" description="Helical" evidence="2">
    <location>
        <begin position="7"/>
        <end position="25"/>
    </location>
</feature>
<proteinExistence type="predicted"/>
<dbReference type="InterPro" id="IPR038503">
    <property type="entry name" value="SpoIIIAH_sf"/>
</dbReference>
<sequence length="201" mass="22550">MLKKQTVWLLTMLSLMIVLSVYYMSSPNGEDLAFINNDGLEDQTATTELGEEDTSLEEGNTDEAMEDTTEGEEPLEGEVTSSTATDEIFTTIRMELQDERSMEKERLEEIFASSTTTSDEKEEAYEKIKQIDTVSTQEDILEQTLKSEKGYQDVLVQSTGEDVLVTVKADELSKTEANNIVKMVSDKFGQVKVEVKFQPVS</sequence>
<organism evidence="3 4">
    <name type="scientific">Aquibacillus rhizosphaerae</name>
    <dbReference type="NCBI Taxonomy" id="3051431"/>
    <lineage>
        <taxon>Bacteria</taxon>
        <taxon>Bacillati</taxon>
        <taxon>Bacillota</taxon>
        <taxon>Bacilli</taxon>
        <taxon>Bacillales</taxon>
        <taxon>Bacillaceae</taxon>
        <taxon>Aquibacillus</taxon>
    </lineage>
</organism>
<accession>A0ABT7L6V7</accession>
<dbReference type="Proteomes" id="UP001235343">
    <property type="component" value="Unassembled WGS sequence"/>
</dbReference>
<gene>
    <name evidence="3" type="ORF">QQS35_14200</name>
</gene>
<protein>
    <submittedName>
        <fullName evidence="3">SpoIIIAH-like family protein</fullName>
    </submittedName>
</protein>
<reference evidence="3 4" key="1">
    <citation type="submission" date="2023-06" db="EMBL/GenBank/DDBJ databases">
        <title>Aquibacillus rhizosphaerae LR5S19.</title>
        <authorList>
            <person name="Sun J.-Q."/>
        </authorList>
    </citation>
    <scope>NUCLEOTIDE SEQUENCE [LARGE SCALE GENOMIC DNA]</scope>
    <source>
        <strain evidence="3 4">LR5S19</strain>
    </source>
</reference>
<evidence type="ECO:0000256" key="2">
    <source>
        <dbReference type="SAM" id="Phobius"/>
    </source>
</evidence>
<dbReference type="Pfam" id="PF12685">
    <property type="entry name" value="SpoIIIAH"/>
    <property type="match status" value="1"/>
</dbReference>
<keyword evidence="4" id="KW-1185">Reference proteome</keyword>
<evidence type="ECO:0000256" key="1">
    <source>
        <dbReference type="SAM" id="MobiDB-lite"/>
    </source>
</evidence>
<evidence type="ECO:0000313" key="4">
    <source>
        <dbReference type="Proteomes" id="UP001235343"/>
    </source>
</evidence>
<feature type="region of interest" description="Disordered" evidence="1">
    <location>
        <begin position="47"/>
        <end position="82"/>
    </location>
</feature>
<evidence type="ECO:0000313" key="3">
    <source>
        <dbReference type="EMBL" id="MDL4841588.1"/>
    </source>
</evidence>
<dbReference type="EMBL" id="JASTZU010000041">
    <property type="protein sequence ID" value="MDL4841588.1"/>
    <property type="molecule type" value="Genomic_DNA"/>
</dbReference>
<dbReference type="Gene3D" id="1.10.287.4300">
    <property type="entry name" value="Stage III sporulation protein AH-like"/>
    <property type="match status" value="1"/>
</dbReference>